<dbReference type="Pfam" id="PF01527">
    <property type="entry name" value="HTH_Tnp_1"/>
    <property type="match status" value="1"/>
</dbReference>
<sequence length="135" mass="15183">MADHTFRPGIEVLSAADVPRRRHWSDADKLRIVEESFLRHRQVAATARRHGVSRSLLTTWRRQYRNGELGDETPAFIPLTLSPEAPAAVPATASVARRDTLDIQLEIVLRNGRRLLFPSTADPEMLARLLPVLDA</sequence>
<dbReference type="InterPro" id="IPR036388">
    <property type="entry name" value="WH-like_DNA-bd_sf"/>
</dbReference>
<gene>
    <name evidence="2" type="ORF">ACFOM8_02635</name>
</gene>
<protein>
    <submittedName>
        <fullName evidence="2">Transposase</fullName>
    </submittedName>
</protein>
<dbReference type="InterPro" id="IPR010921">
    <property type="entry name" value="Trp_repressor/repl_initiator"/>
</dbReference>
<dbReference type="Proteomes" id="UP001595539">
    <property type="component" value="Unassembled WGS sequence"/>
</dbReference>
<dbReference type="InterPro" id="IPR002514">
    <property type="entry name" value="Transposase_8"/>
</dbReference>
<dbReference type="NCBIfam" id="NF047595">
    <property type="entry name" value="IS66_ISRel24_TnpA"/>
    <property type="match status" value="1"/>
</dbReference>
<evidence type="ECO:0000313" key="2">
    <source>
        <dbReference type="EMBL" id="MFC3628336.1"/>
    </source>
</evidence>
<dbReference type="EMBL" id="JBHRXY010000001">
    <property type="protein sequence ID" value="MFC3628336.1"/>
    <property type="molecule type" value="Genomic_DNA"/>
</dbReference>
<dbReference type="PANTHER" id="PTHR37936:SF3">
    <property type="entry name" value="TRANSPOSASE INSC FOR INSERTION ELEMENT IS2A-RELATED"/>
    <property type="match status" value="1"/>
</dbReference>
<organism evidence="2 3">
    <name type="scientific">Paracoccus angustae</name>
    <dbReference type="NCBI Taxonomy" id="1671480"/>
    <lineage>
        <taxon>Bacteria</taxon>
        <taxon>Pseudomonadati</taxon>
        <taxon>Pseudomonadota</taxon>
        <taxon>Alphaproteobacteria</taxon>
        <taxon>Rhodobacterales</taxon>
        <taxon>Paracoccaceae</taxon>
        <taxon>Paracoccus</taxon>
    </lineage>
</organism>
<reference evidence="3" key="1">
    <citation type="journal article" date="2019" name="Int. J. Syst. Evol. Microbiol.">
        <title>The Global Catalogue of Microorganisms (GCM) 10K type strain sequencing project: providing services to taxonomists for standard genome sequencing and annotation.</title>
        <authorList>
            <consortium name="The Broad Institute Genomics Platform"/>
            <consortium name="The Broad Institute Genome Sequencing Center for Infectious Disease"/>
            <person name="Wu L."/>
            <person name="Ma J."/>
        </authorList>
    </citation>
    <scope>NUCLEOTIDE SEQUENCE [LARGE SCALE GENOMIC DNA]</scope>
    <source>
        <strain evidence="3">KCTC 42473</strain>
    </source>
</reference>
<accession>A0ABV7TZY1</accession>
<name>A0ABV7TZY1_9RHOB</name>
<proteinExistence type="inferred from homology"/>
<dbReference type="RefSeq" id="WP_377759037.1">
    <property type="nucleotide sequence ID" value="NZ_JBHRXY010000001.1"/>
</dbReference>
<comment type="similarity">
    <text evidence="1">Belongs to the transposase 8 family.</text>
</comment>
<dbReference type="PANTHER" id="PTHR37936">
    <property type="entry name" value="TRANSPOSASE INSC FOR INSERTION ELEMENT IS2A-RELATED"/>
    <property type="match status" value="1"/>
</dbReference>
<comment type="caution">
    <text evidence="2">The sequence shown here is derived from an EMBL/GenBank/DDBJ whole genome shotgun (WGS) entry which is preliminary data.</text>
</comment>
<keyword evidence="3" id="KW-1185">Reference proteome</keyword>
<evidence type="ECO:0000256" key="1">
    <source>
        <dbReference type="ARBA" id="ARBA00009964"/>
    </source>
</evidence>
<dbReference type="SUPFAM" id="SSF48295">
    <property type="entry name" value="TrpR-like"/>
    <property type="match status" value="1"/>
</dbReference>
<evidence type="ECO:0000313" key="3">
    <source>
        <dbReference type="Proteomes" id="UP001595539"/>
    </source>
</evidence>
<dbReference type="Gene3D" id="1.10.10.10">
    <property type="entry name" value="Winged helix-like DNA-binding domain superfamily/Winged helix DNA-binding domain"/>
    <property type="match status" value="1"/>
</dbReference>